<gene>
    <name evidence="2" type="ORF">MUK42_25128</name>
</gene>
<dbReference type="InterPro" id="IPR002110">
    <property type="entry name" value="Ankyrin_rpt"/>
</dbReference>
<feature type="transmembrane region" description="Helical" evidence="1">
    <location>
        <begin position="279"/>
        <end position="301"/>
    </location>
</feature>
<dbReference type="SUPFAM" id="SSF48403">
    <property type="entry name" value="Ankyrin repeat"/>
    <property type="match status" value="1"/>
</dbReference>
<evidence type="ECO:0000313" key="2">
    <source>
        <dbReference type="EMBL" id="URD90387.1"/>
    </source>
</evidence>
<dbReference type="SMART" id="SM00248">
    <property type="entry name" value="ANK"/>
    <property type="match status" value="3"/>
</dbReference>
<accession>A0A9E7FA05</accession>
<evidence type="ECO:0000256" key="1">
    <source>
        <dbReference type="SAM" id="Phobius"/>
    </source>
</evidence>
<proteinExistence type="predicted"/>
<keyword evidence="1" id="KW-0812">Transmembrane</keyword>
<keyword evidence="1" id="KW-1133">Transmembrane helix</keyword>
<keyword evidence="3" id="KW-1185">Reference proteome</keyword>
<keyword evidence="1" id="KW-0472">Membrane</keyword>
<dbReference type="InterPro" id="IPR036770">
    <property type="entry name" value="Ankyrin_rpt-contain_sf"/>
</dbReference>
<evidence type="ECO:0000313" key="3">
    <source>
        <dbReference type="Proteomes" id="UP001055439"/>
    </source>
</evidence>
<organism evidence="2 3">
    <name type="scientific">Musa troglodytarum</name>
    <name type="common">fe'i banana</name>
    <dbReference type="NCBI Taxonomy" id="320322"/>
    <lineage>
        <taxon>Eukaryota</taxon>
        <taxon>Viridiplantae</taxon>
        <taxon>Streptophyta</taxon>
        <taxon>Embryophyta</taxon>
        <taxon>Tracheophyta</taxon>
        <taxon>Spermatophyta</taxon>
        <taxon>Magnoliopsida</taxon>
        <taxon>Liliopsida</taxon>
        <taxon>Zingiberales</taxon>
        <taxon>Musaceae</taxon>
        <taxon>Musa</taxon>
    </lineage>
</organism>
<protein>
    <submittedName>
        <fullName evidence="2">Squamosa promoter-binding-like protein</fullName>
    </submittedName>
</protein>
<dbReference type="AlphaFoldDB" id="A0A9E7FA05"/>
<dbReference type="EMBL" id="CP097504">
    <property type="protein sequence ID" value="URD90387.1"/>
    <property type="molecule type" value="Genomic_DNA"/>
</dbReference>
<dbReference type="Gene3D" id="1.25.40.20">
    <property type="entry name" value="Ankyrin repeat-containing domain"/>
    <property type="match status" value="1"/>
</dbReference>
<reference evidence="2" key="1">
    <citation type="submission" date="2022-05" db="EMBL/GenBank/DDBJ databases">
        <title>The Musa troglodytarum L. genome provides insights into the mechanism of non-climacteric behaviour and enrichment of carotenoids.</title>
        <authorList>
            <person name="Wang J."/>
        </authorList>
    </citation>
    <scope>NUCLEOTIDE SEQUENCE</scope>
    <source>
        <tissue evidence="2">Leaf</tissue>
    </source>
</reference>
<sequence length="337" mass="38036">MLENAINIASCDGQLQERTDAANARNQALDFINELGWLLRRNHMRSATEGTKFSQNTFALRRFRHLMSFAMCREWSAVVKKLLDILFSGTVDADRQSPTELALSENLLHSAVQMNSRPMVELLLRYVPVKASKETDLDCFLFRPDMLGPLGITPLHIAASNNGAESILDALTDDPELLGIKAWKNLRDCNGFTPEDYALAQGHDSYIRLVQNKIDKQHHQSRVVLNIPGVVSYELADALKSGKPNLFQITKSCLSREQPYCNRCSQTLAYPNSVARTMLYRPVMLSLVGIAAVFVCMGLLFKTPPQVFYVFPSFRWELLDYGFMERVTYAMMLSLVG</sequence>
<name>A0A9E7FA05_9LILI</name>
<dbReference type="OrthoDB" id="514967at2759"/>
<dbReference type="Proteomes" id="UP001055439">
    <property type="component" value="Chromosome 2"/>
</dbReference>